<feature type="compositionally biased region" description="Acidic residues" evidence="3">
    <location>
        <begin position="232"/>
        <end position="243"/>
    </location>
</feature>
<organism evidence="5 6">
    <name type="scientific">Prorocentrum cordatum</name>
    <dbReference type="NCBI Taxonomy" id="2364126"/>
    <lineage>
        <taxon>Eukaryota</taxon>
        <taxon>Sar</taxon>
        <taxon>Alveolata</taxon>
        <taxon>Dinophyceae</taxon>
        <taxon>Prorocentrales</taxon>
        <taxon>Prorocentraceae</taxon>
        <taxon>Prorocentrum</taxon>
    </lineage>
</organism>
<dbReference type="EMBL" id="CAUYUJ010021059">
    <property type="protein sequence ID" value="CAK0902371.1"/>
    <property type="molecule type" value="Genomic_DNA"/>
</dbReference>
<evidence type="ECO:0000313" key="6">
    <source>
        <dbReference type="Proteomes" id="UP001189429"/>
    </source>
</evidence>
<dbReference type="PROSITE" id="PS51914">
    <property type="entry name" value="MRH"/>
    <property type="match status" value="1"/>
</dbReference>
<feature type="non-terminal residue" evidence="5">
    <location>
        <position position="1"/>
    </location>
</feature>
<evidence type="ECO:0000256" key="1">
    <source>
        <dbReference type="ARBA" id="ARBA00022729"/>
    </source>
</evidence>
<dbReference type="InterPro" id="IPR009011">
    <property type="entry name" value="Man6P_isomerase_rcpt-bd_dom_sf"/>
</dbReference>
<feature type="compositionally biased region" description="Basic and acidic residues" evidence="3">
    <location>
        <begin position="446"/>
        <end position="459"/>
    </location>
</feature>
<gene>
    <name evidence="5" type="ORF">PCOR1329_LOCUS79007</name>
</gene>
<dbReference type="Gene3D" id="2.70.130.10">
    <property type="entry name" value="Mannose-6-phosphate receptor binding domain"/>
    <property type="match status" value="1"/>
</dbReference>
<proteinExistence type="predicted"/>
<dbReference type="PANTHER" id="PTHR12630">
    <property type="entry name" value="N-LINKED OLIGOSACCHARIDE PROCESSING"/>
    <property type="match status" value="1"/>
</dbReference>
<sequence length="488" mass="51613">APVVSEYAKWALDRESKDAPDRGPASDSDADGPSTGTAGTGEDASTPQAERDLEDAKSAYLAASAKAKQARADKQELDKNAKLDFGDDFRWISLVGACPEKPLGEYTYKVCFFGEARQDRTLLGRYAGWDASDPMVMTFAKGSSCPGGTSRALRVRLECAASQELLSVTEPDRCSYEARLGHPAACTQEGLGLLQAPASGVCRACSRPERSGGTVVDAGHAPMRGLRWGQETEGEGERDEGESQEGARGIAGAGGLLGTPPRRAPRVWHAASLRGGRGRVTARARLSGTAEAPPAAEEQQEQPDVEMEQVLAAVRADPAGALPLLLAERERASQGSDAAGARGAAARAEVAVHPHARAHVVSITASEELPFDTIWPMVRDDIMEAVREVCRRGHQRPEGAICADVLRGGSGAIAERLTLEEAETLAARLGHVVQTVVSVDPAAAQEPRRERAARPDDGGVRLGSRAQFAAESTISSLDLRLPPLRPLT</sequence>
<keyword evidence="1" id="KW-0732">Signal</keyword>
<dbReference type="InterPro" id="IPR039794">
    <property type="entry name" value="Gtb1-like"/>
</dbReference>
<evidence type="ECO:0000256" key="2">
    <source>
        <dbReference type="ARBA" id="ARBA00023157"/>
    </source>
</evidence>
<evidence type="ECO:0000259" key="4">
    <source>
        <dbReference type="PROSITE" id="PS51914"/>
    </source>
</evidence>
<dbReference type="SUPFAM" id="SSF50911">
    <property type="entry name" value="Mannose 6-phosphate receptor domain"/>
    <property type="match status" value="1"/>
</dbReference>
<dbReference type="PANTHER" id="PTHR12630:SF1">
    <property type="entry name" value="GLUCOSIDASE 2 SUBUNIT BETA"/>
    <property type="match status" value="1"/>
</dbReference>
<dbReference type="Proteomes" id="UP001189429">
    <property type="component" value="Unassembled WGS sequence"/>
</dbReference>
<feature type="domain" description="MRH" evidence="4">
    <location>
        <begin position="96"/>
        <end position="188"/>
    </location>
</feature>
<feature type="region of interest" description="Disordered" evidence="3">
    <location>
        <begin position="285"/>
        <end position="304"/>
    </location>
</feature>
<evidence type="ECO:0000256" key="3">
    <source>
        <dbReference type="SAM" id="MobiDB-lite"/>
    </source>
</evidence>
<dbReference type="InterPro" id="IPR044865">
    <property type="entry name" value="MRH_dom"/>
</dbReference>
<reference evidence="5" key="1">
    <citation type="submission" date="2023-10" db="EMBL/GenBank/DDBJ databases">
        <authorList>
            <person name="Chen Y."/>
            <person name="Shah S."/>
            <person name="Dougan E. K."/>
            <person name="Thang M."/>
            <person name="Chan C."/>
        </authorList>
    </citation>
    <scope>NUCLEOTIDE SEQUENCE [LARGE SCALE GENOMIC DNA]</scope>
</reference>
<keyword evidence="2" id="KW-1015">Disulfide bond</keyword>
<dbReference type="Pfam" id="PF13015">
    <property type="entry name" value="PRKCSH_1"/>
    <property type="match status" value="1"/>
</dbReference>
<feature type="region of interest" description="Disordered" evidence="3">
    <location>
        <begin position="1"/>
        <end position="57"/>
    </location>
</feature>
<feature type="compositionally biased region" description="Basic and acidic residues" evidence="3">
    <location>
        <begin position="11"/>
        <end position="21"/>
    </location>
</feature>
<comment type="caution">
    <text evidence="5">The sequence shown here is derived from an EMBL/GenBank/DDBJ whole genome shotgun (WGS) entry which is preliminary data.</text>
</comment>
<dbReference type="InterPro" id="IPR036607">
    <property type="entry name" value="PRKCSH"/>
</dbReference>
<accession>A0ABN9XV84</accession>
<protein>
    <recommendedName>
        <fullName evidence="4">MRH domain-containing protein</fullName>
    </recommendedName>
</protein>
<feature type="region of interest" description="Disordered" evidence="3">
    <location>
        <begin position="442"/>
        <end position="461"/>
    </location>
</feature>
<name>A0ABN9XV84_9DINO</name>
<feature type="region of interest" description="Disordered" evidence="3">
    <location>
        <begin position="225"/>
        <end position="263"/>
    </location>
</feature>
<keyword evidence="6" id="KW-1185">Reference proteome</keyword>
<evidence type="ECO:0000313" key="5">
    <source>
        <dbReference type="EMBL" id="CAK0902371.1"/>
    </source>
</evidence>